<protein>
    <recommendedName>
        <fullName evidence="4">Aldehyde dehydrogenase domain-containing protein</fullName>
    </recommendedName>
</protein>
<dbReference type="CDD" id="cd07103">
    <property type="entry name" value="ALDH_F5_SSADH_GabD"/>
    <property type="match status" value="1"/>
</dbReference>
<evidence type="ECO:0000313" key="5">
    <source>
        <dbReference type="EMBL" id="OJJ98690.1"/>
    </source>
</evidence>
<dbReference type="VEuPathDB" id="FungiDB:ASPACDRAFT_1857187"/>
<dbReference type="Gene3D" id="3.40.309.10">
    <property type="entry name" value="Aldehyde Dehydrogenase, Chain A, domain 2"/>
    <property type="match status" value="1"/>
</dbReference>
<evidence type="ECO:0000259" key="4">
    <source>
        <dbReference type="Pfam" id="PF00171"/>
    </source>
</evidence>
<dbReference type="Gene3D" id="3.40.605.10">
    <property type="entry name" value="Aldehyde Dehydrogenase, Chain A, domain 1"/>
    <property type="match status" value="1"/>
</dbReference>
<accession>A0A1L9WR62</accession>
<dbReference type="GO" id="GO:0004777">
    <property type="term" value="F:succinate-semialdehyde dehydrogenase (NAD+) activity"/>
    <property type="evidence" value="ECO:0007669"/>
    <property type="project" value="TreeGrafter"/>
</dbReference>
<proteinExistence type="inferred from homology"/>
<dbReference type="OrthoDB" id="310895at2759"/>
<gene>
    <name evidence="5" type="ORF">ASPACDRAFT_1857187</name>
</gene>
<dbReference type="InterPro" id="IPR016163">
    <property type="entry name" value="Ald_DH_C"/>
</dbReference>
<dbReference type="PANTHER" id="PTHR43353:SF7">
    <property type="entry name" value="SUCCINATE SEMIALDEHYDE DEHYDROGENASE (EUROFUNG)"/>
    <property type="match status" value="1"/>
</dbReference>
<feature type="domain" description="Aldehyde dehydrogenase" evidence="4">
    <location>
        <begin position="27"/>
        <end position="490"/>
    </location>
</feature>
<dbReference type="Proteomes" id="UP000184546">
    <property type="component" value="Unassembled WGS sequence"/>
</dbReference>
<name>A0A1L9WR62_ASPA1</name>
<dbReference type="STRING" id="690307.A0A1L9WR62"/>
<comment type="pathway">
    <text evidence="1">Amino-acid degradation; 4-aminobutanoate degradation.</text>
</comment>
<dbReference type="OMA" id="CPTNDAS"/>
<sequence length="499" mass="54200">MAPKYELPFKLDDPSILHFDSFVHNEWTPASSGERFEVIDPATTTPWTSIPTNTASDIPKYTKSASTAFSTFRTTTARHRAQLLQNWDTQIRTHRTDLARILVHETGKPLAEALGEIDYALTFTWWFVGEPERISGSITPAALPGRRILTLKQPIGVVAALVPWNFPVAMVVRKAAAAFAAGCTMIVKPSPETPVSALVLAELARRAGFAPGVLNIVTTDLENTPAVSEALCRDPAVRKVTFTGSTRVGKLVARYCADGLKKMTLELGGNCPFLVFDDADLNQALEMLMALKWRHAGQACITANRVYVQAGVYDKFVGMLKERTEKQIRVGNGWEEGVTMGALTTPQGVEKALQQVQDATAKGATVVLGGDKVQGKGYFFQPTILKDMTADMRVSSEESFAPIAALYRFETEDEAVRLANDTAMGLASYAFTKDADRLWRLFENLEAGMIGLNTGSSSAAEAPFGGVKESGYGKESGKEVAVNEYLVTKTGTLTVAGHY</sequence>
<dbReference type="InterPro" id="IPR016162">
    <property type="entry name" value="Ald_DH_N"/>
</dbReference>
<dbReference type="FunFam" id="3.40.605.10:FF:000007">
    <property type="entry name" value="NAD/NADP-dependent betaine aldehyde dehydrogenase"/>
    <property type="match status" value="1"/>
</dbReference>
<reference evidence="6" key="1">
    <citation type="journal article" date="2017" name="Genome Biol.">
        <title>Comparative genomics reveals high biological diversity and specific adaptations in the industrially and medically important fungal genus Aspergillus.</title>
        <authorList>
            <person name="de Vries R.P."/>
            <person name="Riley R."/>
            <person name="Wiebenga A."/>
            <person name="Aguilar-Osorio G."/>
            <person name="Amillis S."/>
            <person name="Uchima C.A."/>
            <person name="Anderluh G."/>
            <person name="Asadollahi M."/>
            <person name="Askin M."/>
            <person name="Barry K."/>
            <person name="Battaglia E."/>
            <person name="Bayram O."/>
            <person name="Benocci T."/>
            <person name="Braus-Stromeyer S.A."/>
            <person name="Caldana C."/>
            <person name="Canovas D."/>
            <person name="Cerqueira G.C."/>
            <person name="Chen F."/>
            <person name="Chen W."/>
            <person name="Choi C."/>
            <person name="Clum A."/>
            <person name="Dos Santos R.A."/>
            <person name="Damasio A.R."/>
            <person name="Diallinas G."/>
            <person name="Emri T."/>
            <person name="Fekete E."/>
            <person name="Flipphi M."/>
            <person name="Freyberg S."/>
            <person name="Gallo A."/>
            <person name="Gournas C."/>
            <person name="Habgood R."/>
            <person name="Hainaut M."/>
            <person name="Harispe M.L."/>
            <person name="Henrissat B."/>
            <person name="Hilden K.S."/>
            <person name="Hope R."/>
            <person name="Hossain A."/>
            <person name="Karabika E."/>
            <person name="Karaffa L."/>
            <person name="Karanyi Z."/>
            <person name="Krasevec N."/>
            <person name="Kuo A."/>
            <person name="Kusch H."/>
            <person name="LaButti K."/>
            <person name="Lagendijk E.L."/>
            <person name="Lapidus A."/>
            <person name="Levasseur A."/>
            <person name="Lindquist E."/>
            <person name="Lipzen A."/>
            <person name="Logrieco A.F."/>
            <person name="MacCabe A."/>
            <person name="Maekelae M.R."/>
            <person name="Malavazi I."/>
            <person name="Melin P."/>
            <person name="Meyer V."/>
            <person name="Mielnichuk N."/>
            <person name="Miskei M."/>
            <person name="Molnar A.P."/>
            <person name="Mule G."/>
            <person name="Ngan C.Y."/>
            <person name="Orejas M."/>
            <person name="Orosz E."/>
            <person name="Ouedraogo J.P."/>
            <person name="Overkamp K.M."/>
            <person name="Park H.-S."/>
            <person name="Perrone G."/>
            <person name="Piumi F."/>
            <person name="Punt P.J."/>
            <person name="Ram A.F."/>
            <person name="Ramon A."/>
            <person name="Rauscher S."/>
            <person name="Record E."/>
            <person name="Riano-Pachon D.M."/>
            <person name="Robert V."/>
            <person name="Roehrig J."/>
            <person name="Ruller R."/>
            <person name="Salamov A."/>
            <person name="Salih N.S."/>
            <person name="Samson R.A."/>
            <person name="Sandor E."/>
            <person name="Sanguinetti M."/>
            <person name="Schuetze T."/>
            <person name="Sepcic K."/>
            <person name="Shelest E."/>
            <person name="Sherlock G."/>
            <person name="Sophianopoulou V."/>
            <person name="Squina F.M."/>
            <person name="Sun H."/>
            <person name="Susca A."/>
            <person name="Todd R.B."/>
            <person name="Tsang A."/>
            <person name="Unkles S.E."/>
            <person name="van de Wiele N."/>
            <person name="van Rossen-Uffink D."/>
            <person name="Oliveira J.V."/>
            <person name="Vesth T.C."/>
            <person name="Visser J."/>
            <person name="Yu J.-H."/>
            <person name="Zhou M."/>
            <person name="Andersen M.R."/>
            <person name="Archer D.B."/>
            <person name="Baker S.E."/>
            <person name="Benoit I."/>
            <person name="Brakhage A.A."/>
            <person name="Braus G.H."/>
            <person name="Fischer R."/>
            <person name="Frisvad J.C."/>
            <person name="Goldman G.H."/>
            <person name="Houbraken J."/>
            <person name="Oakley B."/>
            <person name="Pocsi I."/>
            <person name="Scazzocchio C."/>
            <person name="Seiboth B."/>
            <person name="vanKuyk P.A."/>
            <person name="Wortman J."/>
            <person name="Dyer P.S."/>
            <person name="Grigoriev I.V."/>
        </authorList>
    </citation>
    <scope>NUCLEOTIDE SEQUENCE [LARGE SCALE GENOMIC DNA]</scope>
    <source>
        <strain evidence="6">ATCC 16872 / CBS 172.66 / WB 5094</strain>
    </source>
</reference>
<dbReference type="PANTHER" id="PTHR43353">
    <property type="entry name" value="SUCCINATE-SEMIALDEHYDE DEHYDROGENASE, MITOCHONDRIAL"/>
    <property type="match status" value="1"/>
</dbReference>
<evidence type="ECO:0000256" key="2">
    <source>
        <dbReference type="ARBA" id="ARBA00009986"/>
    </source>
</evidence>
<comment type="similarity">
    <text evidence="2">Belongs to the aldehyde dehydrogenase family.</text>
</comment>
<dbReference type="AlphaFoldDB" id="A0A1L9WR62"/>
<dbReference type="Pfam" id="PF00171">
    <property type="entry name" value="Aldedh"/>
    <property type="match status" value="1"/>
</dbReference>
<dbReference type="RefSeq" id="XP_020055030.1">
    <property type="nucleotide sequence ID" value="XM_020197531.1"/>
</dbReference>
<dbReference type="GO" id="GO:0005737">
    <property type="term" value="C:cytoplasm"/>
    <property type="evidence" value="ECO:0007669"/>
    <property type="project" value="TreeGrafter"/>
</dbReference>
<keyword evidence="6" id="KW-1185">Reference proteome</keyword>
<dbReference type="EMBL" id="KV878979">
    <property type="protein sequence ID" value="OJJ98690.1"/>
    <property type="molecule type" value="Genomic_DNA"/>
</dbReference>
<keyword evidence="3" id="KW-0560">Oxidoreductase</keyword>
<dbReference type="GO" id="GO:0009450">
    <property type="term" value="P:gamma-aminobutyric acid catabolic process"/>
    <property type="evidence" value="ECO:0007669"/>
    <property type="project" value="TreeGrafter"/>
</dbReference>
<dbReference type="InterPro" id="IPR016161">
    <property type="entry name" value="Ald_DH/histidinol_DH"/>
</dbReference>
<dbReference type="FunFam" id="3.40.309.10:FF:000004">
    <property type="entry name" value="Succinate-semialdehyde dehydrogenase I"/>
    <property type="match status" value="1"/>
</dbReference>
<evidence type="ECO:0000256" key="3">
    <source>
        <dbReference type="ARBA" id="ARBA00023002"/>
    </source>
</evidence>
<dbReference type="SUPFAM" id="SSF53720">
    <property type="entry name" value="ALDH-like"/>
    <property type="match status" value="1"/>
</dbReference>
<dbReference type="InterPro" id="IPR015590">
    <property type="entry name" value="Aldehyde_DH_dom"/>
</dbReference>
<dbReference type="GeneID" id="30971345"/>
<evidence type="ECO:0000256" key="1">
    <source>
        <dbReference type="ARBA" id="ARBA00005176"/>
    </source>
</evidence>
<dbReference type="InterPro" id="IPR050740">
    <property type="entry name" value="Aldehyde_DH_Superfamily"/>
</dbReference>
<evidence type="ECO:0000313" key="6">
    <source>
        <dbReference type="Proteomes" id="UP000184546"/>
    </source>
</evidence>
<organism evidence="5 6">
    <name type="scientific">Aspergillus aculeatus (strain ATCC 16872 / CBS 172.66 / WB 5094)</name>
    <dbReference type="NCBI Taxonomy" id="690307"/>
    <lineage>
        <taxon>Eukaryota</taxon>
        <taxon>Fungi</taxon>
        <taxon>Dikarya</taxon>
        <taxon>Ascomycota</taxon>
        <taxon>Pezizomycotina</taxon>
        <taxon>Eurotiomycetes</taxon>
        <taxon>Eurotiomycetidae</taxon>
        <taxon>Eurotiales</taxon>
        <taxon>Aspergillaceae</taxon>
        <taxon>Aspergillus</taxon>
        <taxon>Aspergillus subgen. Circumdati</taxon>
    </lineage>
</organism>